<evidence type="ECO:0000259" key="1">
    <source>
        <dbReference type="Pfam" id="PF00535"/>
    </source>
</evidence>
<evidence type="ECO:0000313" key="2">
    <source>
        <dbReference type="EMBL" id="SUO05109.1"/>
    </source>
</evidence>
<dbReference type="EMBL" id="UHFX01000003">
    <property type="protein sequence ID" value="SUO05109.1"/>
    <property type="molecule type" value="Genomic_DNA"/>
</dbReference>
<dbReference type="EC" id="2.4.1.212" evidence="2"/>
<organism evidence="2 3">
    <name type="scientific">Faecalicoccus pleomorphus</name>
    <dbReference type="NCBI Taxonomy" id="1323"/>
    <lineage>
        <taxon>Bacteria</taxon>
        <taxon>Bacillati</taxon>
        <taxon>Bacillota</taxon>
        <taxon>Erysipelotrichia</taxon>
        <taxon>Erysipelotrichales</taxon>
        <taxon>Erysipelotrichaceae</taxon>
        <taxon>Faecalicoccus</taxon>
    </lineage>
</organism>
<keyword evidence="3" id="KW-1185">Reference proteome</keyword>
<dbReference type="Gene3D" id="3.90.550.10">
    <property type="entry name" value="Spore Coat Polysaccharide Biosynthesis Protein SpsA, Chain A"/>
    <property type="match status" value="1"/>
</dbReference>
<proteinExistence type="predicted"/>
<dbReference type="GeneID" id="77462975"/>
<dbReference type="InterPro" id="IPR029044">
    <property type="entry name" value="Nucleotide-diphossugar_trans"/>
</dbReference>
<evidence type="ECO:0000313" key="3">
    <source>
        <dbReference type="Proteomes" id="UP000255523"/>
    </source>
</evidence>
<dbReference type="GO" id="GO:0050501">
    <property type="term" value="F:hyaluronan synthase activity"/>
    <property type="evidence" value="ECO:0007669"/>
    <property type="project" value="UniProtKB-EC"/>
</dbReference>
<keyword evidence="2" id="KW-0808">Transferase</keyword>
<accession>A0A380LMV1</accession>
<sequence length="243" mass="28229">MKRKSVSVAMAAYNGQQYIQQQMESILKQLHMDDELLISLDFSTDNTEYIVQKMAEKDDRIQIVHGPSLGVLKNFENAINLAKNEILFLSDQDDVWLDGKVERILKEFEDEQVQVVMHDAAVTDENLHIQISSIFKERNVKLGVKENILKNGYRGCCMAFRQSLKDDILPFPKTIPMHDQWIGLVGELTGKNVLVPEVYLLYRRHSKNETDLKHAGILQMLRWRKDIYTEIEKFKKKKGFKSS</sequence>
<dbReference type="OrthoDB" id="9802649at2"/>
<keyword evidence="2" id="KW-0328">Glycosyltransferase</keyword>
<gene>
    <name evidence="2" type="primary">hyaD_2</name>
    <name evidence="2" type="ORF">NCTC11087_02044</name>
</gene>
<dbReference type="CDD" id="cd04196">
    <property type="entry name" value="GT_2_like_d"/>
    <property type="match status" value="1"/>
</dbReference>
<dbReference type="InterPro" id="IPR001173">
    <property type="entry name" value="Glyco_trans_2-like"/>
</dbReference>
<reference evidence="2 3" key="1">
    <citation type="submission" date="2018-06" db="EMBL/GenBank/DDBJ databases">
        <authorList>
            <consortium name="Pathogen Informatics"/>
            <person name="Doyle S."/>
        </authorList>
    </citation>
    <scope>NUCLEOTIDE SEQUENCE [LARGE SCALE GENOMIC DNA]</scope>
    <source>
        <strain evidence="2 3">NCTC11087</strain>
    </source>
</reference>
<dbReference type="SUPFAM" id="SSF53448">
    <property type="entry name" value="Nucleotide-diphospho-sugar transferases"/>
    <property type="match status" value="1"/>
</dbReference>
<name>A0A380LMV1_9FIRM</name>
<protein>
    <submittedName>
        <fullName evidence="2">CpsK</fullName>
        <ecNumber evidence="2">2.4.1.212</ecNumber>
    </submittedName>
</protein>
<dbReference type="PANTHER" id="PTHR22916">
    <property type="entry name" value="GLYCOSYLTRANSFERASE"/>
    <property type="match status" value="1"/>
</dbReference>
<feature type="domain" description="Glycosyltransferase 2-like" evidence="1">
    <location>
        <begin position="7"/>
        <end position="164"/>
    </location>
</feature>
<dbReference type="Proteomes" id="UP000255523">
    <property type="component" value="Unassembled WGS sequence"/>
</dbReference>
<dbReference type="Pfam" id="PF00535">
    <property type="entry name" value="Glycos_transf_2"/>
    <property type="match status" value="1"/>
</dbReference>
<dbReference type="PANTHER" id="PTHR22916:SF3">
    <property type="entry name" value="UDP-GLCNAC:BETAGAL BETA-1,3-N-ACETYLGLUCOSAMINYLTRANSFERASE-LIKE PROTEIN 1"/>
    <property type="match status" value="1"/>
</dbReference>
<dbReference type="AlphaFoldDB" id="A0A380LMV1"/>
<dbReference type="RefSeq" id="WP_022789716.1">
    <property type="nucleotide sequence ID" value="NZ_UHFX01000003.1"/>
</dbReference>